<keyword evidence="1" id="KW-0732">Signal</keyword>
<evidence type="ECO:0000313" key="3">
    <source>
        <dbReference type="EMBL" id="KAH0807670.1"/>
    </source>
</evidence>
<comment type="caution">
    <text evidence="3">The sequence shown here is derived from an EMBL/GenBank/DDBJ whole genome shotgun (WGS) entry which is preliminary data.</text>
</comment>
<evidence type="ECO:0000256" key="1">
    <source>
        <dbReference type="SAM" id="SignalP"/>
    </source>
</evidence>
<proteinExistence type="predicted"/>
<dbReference type="EMBL" id="JABDTM020029932">
    <property type="protein sequence ID" value="KAH0807670.1"/>
    <property type="molecule type" value="Genomic_DNA"/>
</dbReference>
<accession>A0A8J6GX07</accession>
<dbReference type="AlphaFoldDB" id="A0A8J6GX07"/>
<keyword evidence="4" id="KW-1185">Reference proteome</keyword>
<evidence type="ECO:0000313" key="2">
    <source>
        <dbReference type="EMBL" id="KAH0807667.1"/>
    </source>
</evidence>
<dbReference type="Proteomes" id="UP000719412">
    <property type="component" value="Unassembled WGS sequence"/>
</dbReference>
<feature type="signal peptide" evidence="1">
    <location>
        <begin position="1"/>
        <end position="29"/>
    </location>
</feature>
<dbReference type="EMBL" id="JABDTM020029935">
    <property type="protein sequence ID" value="KAH0807667.1"/>
    <property type="molecule type" value="Genomic_DNA"/>
</dbReference>
<organism evidence="3 4">
    <name type="scientific">Tenebrio molitor</name>
    <name type="common">Yellow mealworm beetle</name>
    <dbReference type="NCBI Taxonomy" id="7067"/>
    <lineage>
        <taxon>Eukaryota</taxon>
        <taxon>Metazoa</taxon>
        <taxon>Ecdysozoa</taxon>
        <taxon>Arthropoda</taxon>
        <taxon>Hexapoda</taxon>
        <taxon>Insecta</taxon>
        <taxon>Pterygota</taxon>
        <taxon>Neoptera</taxon>
        <taxon>Endopterygota</taxon>
        <taxon>Coleoptera</taxon>
        <taxon>Polyphaga</taxon>
        <taxon>Cucujiformia</taxon>
        <taxon>Tenebrionidae</taxon>
        <taxon>Tenebrio</taxon>
    </lineage>
</organism>
<feature type="chain" id="PRO_5036271983" evidence="1">
    <location>
        <begin position="30"/>
        <end position="402"/>
    </location>
</feature>
<sequence length="402" mass="47454">MKDAVAAVAAKMLGLVLLACCLQASITRALSDETPMKSTNDNPQMDDEMSKRDWNKDLHIWGKRGWNNLHEGWGRKRSAPSWGDQPAMEKRAWQNLHSGWGKRFAPEDEYAIRQLAAMLEPQYDEYNPEGDLDVNDDEKRNWGQFHGGWGKRSKWDNFRGSWGKREPAWSNLKGIWGKRSVQDQIAHSNEHAMDNIPHTYPLPPYAEHHNRKPWRVKRGDKIYYQMHEDLLSKYIWHIANQLTEYSRRPSSHIKDTLFFYDRMLFLCFSTEVIHFIKVHQLDVVYPLLKEGIIISLRRNSQLVEMSDLQPYLAVRYQVWTLGSSLDYFMETRRPFRRFSTHRSVRSILFRTTVKPTESKSQERDRIDQEMKDEMDVVQQKGDSRTVEIETVGDLQSLEFFHY</sequence>
<protein>
    <submittedName>
        <fullName evidence="3">Uncharacterized protein</fullName>
    </submittedName>
</protein>
<reference evidence="3" key="1">
    <citation type="journal article" date="2020" name="J Insects Food Feed">
        <title>The yellow mealworm (Tenebrio molitor) genome: a resource for the emerging insects as food and feed industry.</title>
        <authorList>
            <person name="Eriksson T."/>
            <person name="Andere A."/>
            <person name="Kelstrup H."/>
            <person name="Emery V."/>
            <person name="Picard C."/>
        </authorList>
    </citation>
    <scope>NUCLEOTIDE SEQUENCE</scope>
    <source>
        <strain evidence="3">Stoneville</strain>
        <tissue evidence="3">Whole head</tissue>
    </source>
</reference>
<name>A0A8J6GX07_TENMO</name>
<reference evidence="3" key="2">
    <citation type="submission" date="2021-08" db="EMBL/GenBank/DDBJ databases">
        <authorList>
            <person name="Eriksson T."/>
        </authorList>
    </citation>
    <scope>NUCLEOTIDE SEQUENCE</scope>
    <source>
        <strain evidence="3">Stoneville</strain>
        <tissue evidence="3">Whole head</tissue>
    </source>
</reference>
<evidence type="ECO:0000313" key="4">
    <source>
        <dbReference type="Proteomes" id="UP000719412"/>
    </source>
</evidence>
<gene>
    <name evidence="3" type="ORF">GEV33_015121</name>
    <name evidence="2" type="ORF">GEV33_015124</name>
</gene>